<evidence type="ECO:0000259" key="5">
    <source>
        <dbReference type="PROSITE" id="PS50931"/>
    </source>
</evidence>
<dbReference type="EMBL" id="CP060635">
    <property type="protein sequence ID" value="QNM10209.1"/>
    <property type="molecule type" value="Genomic_DNA"/>
</dbReference>
<dbReference type="RefSeq" id="WP_118646049.1">
    <property type="nucleotide sequence ID" value="NZ_CP060635.1"/>
</dbReference>
<evidence type="ECO:0000313" key="7">
    <source>
        <dbReference type="Proteomes" id="UP000515860"/>
    </source>
</evidence>
<dbReference type="PANTHER" id="PTHR30126">
    <property type="entry name" value="HTH-TYPE TRANSCRIPTIONAL REGULATOR"/>
    <property type="match status" value="1"/>
</dbReference>
<gene>
    <name evidence="6" type="ORF">H9Q79_08075</name>
</gene>
<dbReference type="InterPro" id="IPR000847">
    <property type="entry name" value="LysR_HTH_N"/>
</dbReference>
<dbReference type="Gene3D" id="1.10.10.10">
    <property type="entry name" value="Winged helix-like DNA-binding domain superfamily/Winged helix DNA-binding domain"/>
    <property type="match status" value="1"/>
</dbReference>
<reference evidence="6 7" key="1">
    <citation type="submission" date="2020-08" db="EMBL/GenBank/DDBJ databases">
        <authorList>
            <person name="Liu C."/>
            <person name="Sun Q."/>
        </authorList>
    </citation>
    <scope>NUCLEOTIDE SEQUENCE [LARGE SCALE GENOMIC DNA]</scope>
    <source>
        <strain evidence="6 7">NSJ-29</strain>
    </source>
</reference>
<dbReference type="Gene3D" id="3.40.190.10">
    <property type="entry name" value="Periplasmic binding protein-like II"/>
    <property type="match status" value="2"/>
</dbReference>
<dbReference type="PROSITE" id="PS50931">
    <property type="entry name" value="HTH_LYSR"/>
    <property type="match status" value="1"/>
</dbReference>
<organism evidence="6 7">
    <name type="scientific">Wansuia hejianensis</name>
    <dbReference type="NCBI Taxonomy" id="2763667"/>
    <lineage>
        <taxon>Bacteria</taxon>
        <taxon>Bacillati</taxon>
        <taxon>Bacillota</taxon>
        <taxon>Clostridia</taxon>
        <taxon>Lachnospirales</taxon>
        <taxon>Lachnospiraceae</taxon>
        <taxon>Wansuia</taxon>
    </lineage>
</organism>
<dbReference type="PRINTS" id="PR00039">
    <property type="entry name" value="HTHLYSR"/>
</dbReference>
<keyword evidence="2" id="KW-0805">Transcription regulation</keyword>
<keyword evidence="7" id="KW-1185">Reference proteome</keyword>
<sequence length="293" mass="32759">MAANFEYYRIFYYVARYKSFTKAATFLMSSQPAISRCMKILEHELGCMLFIRTKKGVSLTPEGEALYNHVSLACEEIFAGEAILKNTSGLQGGVVRIGTSETALQVFLLERLEHFHSLYPDIKLRISNSIPPESNNDLKNGSIDFAVVSTPTGASKPLAETELCQLQDILIAGNQFKELQGRTWHLEELKKYPLICLGKGTKSYSFFERLYSSYHLALTPDIEAASTDLILPMVKHNFGIGFLPESSAAPAIQAGEVFQIDLADQIPLRSICLVEDPKHTLNLAARRLREMLF</sequence>
<evidence type="ECO:0000313" key="6">
    <source>
        <dbReference type="EMBL" id="QNM10209.1"/>
    </source>
</evidence>
<accession>A0A7G9GHC7</accession>
<dbReference type="CDD" id="cd05466">
    <property type="entry name" value="PBP2_LTTR_substrate"/>
    <property type="match status" value="1"/>
</dbReference>
<comment type="similarity">
    <text evidence="1">Belongs to the LysR transcriptional regulatory family.</text>
</comment>
<dbReference type="AlphaFoldDB" id="A0A7G9GHC7"/>
<dbReference type="SUPFAM" id="SSF53850">
    <property type="entry name" value="Periplasmic binding protein-like II"/>
    <property type="match status" value="1"/>
</dbReference>
<keyword evidence="4" id="KW-0804">Transcription</keyword>
<proteinExistence type="inferred from homology"/>
<dbReference type="KEGG" id="whj:H9Q79_08075"/>
<evidence type="ECO:0000256" key="4">
    <source>
        <dbReference type="ARBA" id="ARBA00023163"/>
    </source>
</evidence>
<evidence type="ECO:0000256" key="2">
    <source>
        <dbReference type="ARBA" id="ARBA00023015"/>
    </source>
</evidence>
<dbReference type="PANTHER" id="PTHR30126:SF64">
    <property type="entry name" value="HTH-TYPE TRANSCRIPTIONAL REGULATOR CITR"/>
    <property type="match status" value="1"/>
</dbReference>
<dbReference type="FunFam" id="1.10.10.10:FF:000001">
    <property type="entry name" value="LysR family transcriptional regulator"/>
    <property type="match status" value="1"/>
</dbReference>
<dbReference type="Pfam" id="PF03466">
    <property type="entry name" value="LysR_substrate"/>
    <property type="match status" value="1"/>
</dbReference>
<keyword evidence="3" id="KW-0238">DNA-binding</keyword>
<dbReference type="Pfam" id="PF00126">
    <property type="entry name" value="HTH_1"/>
    <property type="match status" value="1"/>
</dbReference>
<evidence type="ECO:0000256" key="1">
    <source>
        <dbReference type="ARBA" id="ARBA00009437"/>
    </source>
</evidence>
<evidence type="ECO:0000256" key="3">
    <source>
        <dbReference type="ARBA" id="ARBA00023125"/>
    </source>
</evidence>
<dbReference type="InterPro" id="IPR036388">
    <property type="entry name" value="WH-like_DNA-bd_sf"/>
</dbReference>
<protein>
    <submittedName>
        <fullName evidence="6">LysR family transcriptional regulator</fullName>
    </submittedName>
</protein>
<dbReference type="InterPro" id="IPR036390">
    <property type="entry name" value="WH_DNA-bd_sf"/>
</dbReference>
<dbReference type="Proteomes" id="UP000515860">
    <property type="component" value="Chromosome"/>
</dbReference>
<dbReference type="InterPro" id="IPR005119">
    <property type="entry name" value="LysR_subst-bd"/>
</dbReference>
<dbReference type="GO" id="GO:0003700">
    <property type="term" value="F:DNA-binding transcription factor activity"/>
    <property type="evidence" value="ECO:0007669"/>
    <property type="project" value="InterPro"/>
</dbReference>
<feature type="domain" description="HTH lysR-type" evidence="5">
    <location>
        <begin position="9"/>
        <end position="60"/>
    </location>
</feature>
<dbReference type="GO" id="GO:0000976">
    <property type="term" value="F:transcription cis-regulatory region binding"/>
    <property type="evidence" value="ECO:0007669"/>
    <property type="project" value="TreeGrafter"/>
</dbReference>
<name>A0A7G9GHC7_9FIRM</name>
<dbReference type="SUPFAM" id="SSF46785">
    <property type="entry name" value="Winged helix' DNA-binding domain"/>
    <property type="match status" value="1"/>
</dbReference>